<accession>A0ACB8QME4</accession>
<protein>
    <submittedName>
        <fullName evidence="1">Uncharacterized protein</fullName>
    </submittedName>
</protein>
<evidence type="ECO:0000313" key="1">
    <source>
        <dbReference type="EMBL" id="KAI0032996.1"/>
    </source>
</evidence>
<gene>
    <name evidence="1" type="ORF">K488DRAFT_85364</name>
</gene>
<evidence type="ECO:0000313" key="2">
    <source>
        <dbReference type="Proteomes" id="UP000814128"/>
    </source>
</evidence>
<dbReference type="Proteomes" id="UP000814128">
    <property type="component" value="Unassembled WGS sequence"/>
</dbReference>
<organism evidence="1 2">
    <name type="scientific">Vararia minispora EC-137</name>
    <dbReference type="NCBI Taxonomy" id="1314806"/>
    <lineage>
        <taxon>Eukaryota</taxon>
        <taxon>Fungi</taxon>
        <taxon>Dikarya</taxon>
        <taxon>Basidiomycota</taxon>
        <taxon>Agaricomycotina</taxon>
        <taxon>Agaricomycetes</taxon>
        <taxon>Russulales</taxon>
        <taxon>Lachnocladiaceae</taxon>
        <taxon>Vararia</taxon>
    </lineage>
</organism>
<name>A0ACB8QME4_9AGAM</name>
<reference evidence="1" key="2">
    <citation type="journal article" date="2022" name="New Phytol.">
        <title>Evolutionary transition to the ectomycorrhizal habit in the genomes of a hyperdiverse lineage of mushroom-forming fungi.</title>
        <authorList>
            <person name="Looney B."/>
            <person name="Miyauchi S."/>
            <person name="Morin E."/>
            <person name="Drula E."/>
            <person name="Courty P.E."/>
            <person name="Kohler A."/>
            <person name="Kuo A."/>
            <person name="LaButti K."/>
            <person name="Pangilinan J."/>
            <person name="Lipzen A."/>
            <person name="Riley R."/>
            <person name="Andreopoulos W."/>
            <person name="He G."/>
            <person name="Johnson J."/>
            <person name="Nolan M."/>
            <person name="Tritt A."/>
            <person name="Barry K.W."/>
            <person name="Grigoriev I.V."/>
            <person name="Nagy L.G."/>
            <person name="Hibbett D."/>
            <person name="Henrissat B."/>
            <person name="Matheny P.B."/>
            <person name="Labbe J."/>
            <person name="Martin F.M."/>
        </authorList>
    </citation>
    <scope>NUCLEOTIDE SEQUENCE</scope>
    <source>
        <strain evidence="1">EC-137</strain>
    </source>
</reference>
<reference evidence="1" key="1">
    <citation type="submission" date="2021-02" db="EMBL/GenBank/DDBJ databases">
        <authorList>
            <consortium name="DOE Joint Genome Institute"/>
            <person name="Ahrendt S."/>
            <person name="Looney B.P."/>
            <person name="Miyauchi S."/>
            <person name="Morin E."/>
            <person name="Drula E."/>
            <person name="Courty P.E."/>
            <person name="Chicoki N."/>
            <person name="Fauchery L."/>
            <person name="Kohler A."/>
            <person name="Kuo A."/>
            <person name="Labutti K."/>
            <person name="Pangilinan J."/>
            <person name="Lipzen A."/>
            <person name="Riley R."/>
            <person name="Andreopoulos W."/>
            <person name="He G."/>
            <person name="Johnson J."/>
            <person name="Barry K.W."/>
            <person name="Grigoriev I.V."/>
            <person name="Nagy L."/>
            <person name="Hibbett D."/>
            <person name="Henrissat B."/>
            <person name="Matheny P.B."/>
            <person name="Labbe J."/>
            <person name="Martin F."/>
        </authorList>
    </citation>
    <scope>NUCLEOTIDE SEQUENCE</scope>
    <source>
        <strain evidence="1">EC-137</strain>
    </source>
</reference>
<comment type="caution">
    <text evidence="1">The sequence shown here is derived from an EMBL/GenBank/DDBJ whole genome shotgun (WGS) entry which is preliminary data.</text>
</comment>
<dbReference type="EMBL" id="MU273531">
    <property type="protein sequence ID" value="KAI0032996.1"/>
    <property type="molecule type" value="Genomic_DNA"/>
</dbReference>
<sequence>MHRLHSPVDSLDPPPDDDFADGLTLDLPQAYPATSDTRAGEEMIDVGPRRLFQCAPPVPASSVSPAPSGVGSYRVGPVAAREDGAAMGSSYGAAMGSSYGVGGMCTPGSSAPHAAAAAGAVAGSVGHTSALGVGFARCVFFRSHTNFDRDDASFLCHSITFLRFRHHHADTIRVPPARPHNTNSLTFYAISKLRAQAQRARATYRRRDRRQRGAVYKLLNQCTHEPLNKRTHEPINQRMHIHHRLQLWLKHISARRVGRSSDYASDAG</sequence>
<proteinExistence type="predicted"/>
<keyword evidence="2" id="KW-1185">Reference proteome</keyword>